<dbReference type="InterPro" id="IPR025495">
    <property type="entry name" value="DUF4386"/>
</dbReference>
<dbReference type="OrthoDB" id="7060422at2"/>
<dbReference type="EMBL" id="WBVO01000010">
    <property type="protein sequence ID" value="KAB2807744.1"/>
    <property type="molecule type" value="Genomic_DNA"/>
</dbReference>
<proteinExistence type="predicted"/>
<evidence type="ECO:0000256" key="1">
    <source>
        <dbReference type="SAM" id="Phobius"/>
    </source>
</evidence>
<accession>A0A6N6RKM4</accession>
<feature type="transmembrane region" description="Helical" evidence="1">
    <location>
        <begin position="59"/>
        <end position="78"/>
    </location>
</feature>
<feature type="transmembrane region" description="Helical" evidence="1">
    <location>
        <begin position="121"/>
        <end position="140"/>
    </location>
</feature>
<keyword evidence="1" id="KW-1133">Transmembrane helix</keyword>
<organism evidence="2 3">
    <name type="scientific">Phaeocystidibacter luteus</name>
    <dbReference type="NCBI Taxonomy" id="911197"/>
    <lineage>
        <taxon>Bacteria</taxon>
        <taxon>Pseudomonadati</taxon>
        <taxon>Bacteroidota</taxon>
        <taxon>Flavobacteriia</taxon>
        <taxon>Flavobacteriales</taxon>
        <taxon>Phaeocystidibacteraceae</taxon>
        <taxon>Phaeocystidibacter</taxon>
    </lineage>
</organism>
<dbReference type="Pfam" id="PF14329">
    <property type="entry name" value="DUF4386"/>
    <property type="match status" value="1"/>
</dbReference>
<evidence type="ECO:0000313" key="3">
    <source>
        <dbReference type="Proteomes" id="UP000468650"/>
    </source>
</evidence>
<name>A0A6N6RKM4_9FLAO</name>
<dbReference type="RefSeq" id="WP_151668085.1">
    <property type="nucleotide sequence ID" value="NZ_WBVO01000010.1"/>
</dbReference>
<keyword evidence="3" id="KW-1185">Reference proteome</keyword>
<protein>
    <submittedName>
        <fullName evidence="2">DUF4386 family protein</fullName>
    </submittedName>
</protein>
<dbReference type="AlphaFoldDB" id="A0A6N6RKM4"/>
<feature type="transmembrane region" description="Helical" evidence="1">
    <location>
        <begin position="90"/>
        <end position="109"/>
    </location>
</feature>
<evidence type="ECO:0000313" key="2">
    <source>
        <dbReference type="EMBL" id="KAB2807744.1"/>
    </source>
</evidence>
<reference evidence="2 3" key="1">
    <citation type="submission" date="2019-09" db="EMBL/GenBank/DDBJ databases">
        <title>Genomes of family Cryomorphaceae.</title>
        <authorList>
            <person name="Bowman J.P."/>
        </authorList>
    </citation>
    <scope>NUCLEOTIDE SEQUENCE [LARGE SCALE GENOMIC DNA]</scope>
    <source>
        <strain evidence="2 3">LMG 25704</strain>
    </source>
</reference>
<keyword evidence="1" id="KW-0472">Membrane</keyword>
<keyword evidence="1" id="KW-0812">Transmembrane</keyword>
<feature type="transmembrane region" description="Helical" evidence="1">
    <location>
        <begin position="184"/>
        <end position="202"/>
    </location>
</feature>
<feature type="transmembrane region" description="Helical" evidence="1">
    <location>
        <begin position="152"/>
        <end position="172"/>
    </location>
</feature>
<dbReference type="Proteomes" id="UP000468650">
    <property type="component" value="Unassembled WGS sequence"/>
</dbReference>
<gene>
    <name evidence="2" type="ORF">F8C67_11935</name>
</gene>
<comment type="caution">
    <text evidence="2">The sequence shown here is derived from an EMBL/GenBank/DDBJ whole genome shotgun (WGS) entry which is preliminary data.</text>
</comment>
<sequence>MKSKVGIARMTGIALVLMGLLAGVVMSGRFGEALAGDEMTVRKLISVEGEGNIEKGAAVIWTLIMLLDFLVALGIIKIFEKSVIGKASAILRWTYTGFLITCIIILLTMRGPEAFYHFEKWWTLGLIVFGFHLITLGMSMPKSGWANMAFRWLLVIAGIGYVIVDAGVNLFPEYEHIVSEIENVFVIPMVVGELGLAVYWIIAPKRFISSL</sequence>